<proteinExistence type="predicted"/>
<evidence type="ECO:0000313" key="2">
    <source>
        <dbReference type="EMBL" id="PAU84915.1"/>
    </source>
</evidence>
<evidence type="ECO:0000313" key="3">
    <source>
        <dbReference type="Proteomes" id="UP000218083"/>
    </source>
</evidence>
<protein>
    <recommendedName>
        <fullName evidence="1">Methanogenesis regulatory protein FilR1 middle domain-containing protein</fullName>
    </recommendedName>
</protein>
<keyword evidence="3" id="KW-1185">Reference proteome</keyword>
<dbReference type="EMBL" id="NSKC01000002">
    <property type="protein sequence ID" value="PAU84915.1"/>
    <property type="molecule type" value="Genomic_DNA"/>
</dbReference>
<dbReference type="Pfam" id="PF08350">
    <property type="entry name" value="FilR1_middle"/>
    <property type="match status" value="1"/>
</dbReference>
<feature type="domain" description="Methanogenesis regulatory protein FilR1 middle" evidence="1">
    <location>
        <begin position="48"/>
        <end position="175"/>
    </location>
</feature>
<organism evidence="2 3">
    <name type="scientific">Halorubrum salipaludis</name>
    <dbReference type="NCBI Taxonomy" id="2032630"/>
    <lineage>
        <taxon>Archaea</taxon>
        <taxon>Methanobacteriati</taxon>
        <taxon>Methanobacteriota</taxon>
        <taxon>Stenosarchaea group</taxon>
        <taxon>Halobacteria</taxon>
        <taxon>Halobacteriales</taxon>
        <taxon>Haloferacaceae</taxon>
        <taxon>Halorubrum</taxon>
    </lineage>
</organism>
<gene>
    <name evidence="2" type="ORF">CK500_05220</name>
</gene>
<dbReference type="AlphaFoldDB" id="A0A2A2FK22"/>
<accession>A0A2A2FK22</accession>
<dbReference type="RefSeq" id="WP_095636187.1">
    <property type="nucleotide sequence ID" value="NZ_NSKC01000002.1"/>
</dbReference>
<sequence>MYRNYRRGSDTVESNAALLNALSADVDISEDFITDADVYSFSKTPDLAHNPSTELVADATRFYGTAPVAFDSYFEFLNGWTDRDGTELELVFDRDLLDSVLEHYDAEFTELRSHSGVDLLVTDESFSHAVWVVENAQETHAGLTIYEDGAMRANLLASSDRAVLWAEQEYQRYRDAATPIGTGD</sequence>
<name>A0A2A2FK22_9EURY</name>
<comment type="caution">
    <text evidence="2">The sequence shown here is derived from an EMBL/GenBank/DDBJ whole genome shotgun (WGS) entry which is preliminary data.</text>
</comment>
<reference evidence="2 3" key="1">
    <citation type="submission" date="2017-08" db="EMBL/GenBank/DDBJ databases">
        <title>The strain WRN001 was isolated from Binhai saline alkaline soil, Tianjin, China.</title>
        <authorList>
            <person name="Liu D."/>
            <person name="Zhang G."/>
        </authorList>
    </citation>
    <scope>NUCLEOTIDE SEQUENCE [LARGE SCALE GENOMIC DNA]</scope>
    <source>
        <strain evidence="2 3">WN019</strain>
    </source>
</reference>
<dbReference type="Proteomes" id="UP000218083">
    <property type="component" value="Unassembled WGS sequence"/>
</dbReference>
<dbReference type="InterPro" id="IPR013561">
    <property type="entry name" value="FilR1_middle_dom"/>
</dbReference>
<evidence type="ECO:0000259" key="1">
    <source>
        <dbReference type="Pfam" id="PF08350"/>
    </source>
</evidence>
<dbReference type="OrthoDB" id="11410at2157"/>